<dbReference type="Gene3D" id="3.40.50.300">
    <property type="entry name" value="P-loop containing nucleotide triphosphate hydrolases"/>
    <property type="match status" value="1"/>
</dbReference>
<dbReference type="SUPFAM" id="SSF52540">
    <property type="entry name" value="P-loop containing nucleoside triphosphate hydrolases"/>
    <property type="match status" value="1"/>
</dbReference>
<keyword evidence="5" id="KW-1185">Reference proteome</keyword>
<dbReference type="InterPro" id="IPR000863">
    <property type="entry name" value="Sulfotransferase_dom"/>
</dbReference>
<evidence type="ECO:0000256" key="1">
    <source>
        <dbReference type="ARBA" id="ARBA00022679"/>
    </source>
</evidence>
<comment type="caution">
    <text evidence="4">The sequence shown here is derived from an EMBL/GenBank/DDBJ whole genome shotgun (WGS) entry which is preliminary data.</text>
</comment>
<dbReference type="EC" id="2.8.2.-" evidence="4"/>
<dbReference type="RefSeq" id="WP_140007470.1">
    <property type="nucleotide sequence ID" value="NZ_JBHMDG010000015.1"/>
</dbReference>
<protein>
    <submittedName>
        <fullName evidence="4">Sulfotransferase</fullName>
        <ecNumber evidence="4">2.8.2.-</ecNumber>
    </submittedName>
</protein>
<gene>
    <name evidence="4" type="ORF">ACFFRI_13125</name>
</gene>
<evidence type="ECO:0000313" key="4">
    <source>
        <dbReference type="EMBL" id="MFB9313990.1"/>
    </source>
</evidence>
<dbReference type="Pfam" id="PF00685">
    <property type="entry name" value="Sulfotransfer_1"/>
    <property type="match status" value="1"/>
</dbReference>
<dbReference type="InterPro" id="IPR027417">
    <property type="entry name" value="P-loop_NTPase"/>
</dbReference>
<sequence>MRARDAVRAVGDRLGPVASGRVRDAALAWGRATWGLRPGPGIVVVGAQRCGTTTMFRLMAAHPDLRRPTLSKGTSYFDDEYARPRDWYLGHFPVRRGLPGASGKAPIAFECSGYYLFHPLAAERIARDLPDAHVVVLLRDPVSRALSAHRHEVARGFDTLPLREALDAEGVRTAGESERLRHEPGYRSFAHRHHAYLQRGEYAPQVRRYLTALGPSRVHVVDADDFFTDTRGRFLQLQEELGLTPWVPTEVEAWNARPGPPPDDELRRSLRRHFEPYDGELAELIGREPSWRRVGAAS</sequence>
<dbReference type="PANTHER" id="PTHR10605">
    <property type="entry name" value="HEPARAN SULFATE SULFOTRANSFERASE"/>
    <property type="match status" value="1"/>
</dbReference>
<organism evidence="4 5">
    <name type="scientific">Nocardioides plantarum</name>
    <dbReference type="NCBI Taxonomy" id="29299"/>
    <lineage>
        <taxon>Bacteria</taxon>
        <taxon>Bacillati</taxon>
        <taxon>Actinomycetota</taxon>
        <taxon>Actinomycetes</taxon>
        <taxon>Propionibacteriales</taxon>
        <taxon>Nocardioidaceae</taxon>
        <taxon>Nocardioides</taxon>
    </lineage>
</organism>
<dbReference type="GO" id="GO:0016740">
    <property type="term" value="F:transferase activity"/>
    <property type="evidence" value="ECO:0007669"/>
    <property type="project" value="UniProtKB-KW"/>
</dbReference>
<dbReference type="PANTHER" id="PTHR10605:SF56">
    <property type="entry name" value="BIFUNCTIONAL HEPARAN SULFATE N-DEACETYLASE_N-SULFOTRANSFERASE"/>
    <property type="match status" value="1"/>
</dbReference>
<evidence type="ECO:0000256" key="2">
    <source>
        <dbReference type="ARBA" id="ARBA00023180"/>
    </source>
</evidence>
<feature type="domain" description="Sulfotransferase" evidence="3">
    <location>
        <begin position="42"/>
        <end position="244"/>
    </location>
</feature>
<name>A0ABV5KBB1_9ACTN</name>
<proteinExistence type="predicted"/>
<dbReference type="Proteomes" id="UP001589750">
    <property type="component" value="Unassembled WGS sequence"/>
</dbReference>
<dbReference type="EMBL" id="JBHMDG010000015">
    <property type="protein sequence ID" value="MFB9313990.1"/>
    <property type="molecule type" value="Genomic_DNA"/>
</dbReference>
<accession>A0ABV5KBB1</accession>
<keyword evidence="1 4" id="KW-0808">Transferase</keyword>
<evidence type="ECO:0000313" key="5">
    <source>
        <dbReference type="Proteomes" id="UP001589750"/>
    </source>
</evidence>
<reference evidence="4 5" key="1">
    <citation type="submission" date="2024-09" db="EMBL/GenBank/DDBJ databases">
        <authorList>
            <person name="Sun Q."/>
            <person name="Mori K."/>
        </authorList>
    </citation>
    <scope>NUCLEOTIDE SEQUENCE [LARGE SCALE GENOMIC DNA]</scope>
    <source>
        <strain evidence="4 5">JCM 9626</strain>
    </source>
</reference>
<dbReference type="InterPro" id="IPR037359">
    <property type="entry name" value="NST/OST"/>
</dbReference>
<keyword evidence="2" id="KW-0325">Glycoprotein</keyword>
<evidence type="ECO:0000259" key="3">
    <source>
        <dbReference type="Pfam" id="PF00685"/>
    </source>
</evidence>